<gene>
    <name evidence="2" type="ORF">BT96DRAFT_827395</name>
</gene>
<dbReference type="OrthoDB" id="1681765at2759"/>
<organism evidence="2 3">
    <name type="scientific">Gymnopus androsaceus JB14</name>
    <dbReference type="NCBI Taxonomy" id="1447944"/>
    <lineage>
        <taxon>Eukaryota</taxon>
        <taxon>Fungi</taxon>
        <taxon>Dikarya</taxon>
        <taxon>Basidiomycota</taxon>
        <taxon>Agaricomycotina</taxon>
        <taxon>Agaricomycetes</taxon>
        <taxon>Agaricomycetidae</taxon>
        <taxon>Agaricales</taxon>
        <taxon>Marasmiineae</taxon>
        <taxon>Omphalotaceae</taxon>
        <taxon>Gymnopus</taxon>
    </lineage>
</organism>
<dbReference type="Proteomes" id="UP000799118">
    <property type="component" value="Unassembled WGS sequence"/>
</dbReference>
<dbReference type="AlphaFoldDB" id="A0A6A4H9X6"/>
<evidence type="ECO:0000313" key="2">
    <source>
        <dbReference type="EMBL" id="KAE9394616.1"/>
    </source>
</evidence>
<evidence type="ECO:0000313" key="3">
    <source>
        <dbReference type="Proteomes" id="UP000799118"/>
    </source>
</evidence>
<feature type="region of interest" description="Disordered" evidence="1">
    <location>
        <begin position="65"/>
        <end position="86"/>
    </location>
</feature>
<feature type="non-terminal residue" evidence="2">
    <location>
        <position position="1"/>
    </location>
</feature>
<evidence type="ECO:0000256" key="1">
    <source>
        <dbReference type="SAM" id="MobiDB-lite"/>
    </source>
</evidence>
<reference evidence="2" key="1">
    <citation type="journal article" date="2019" name="Environ. Microbiol.">
        <title>Fungal ecological strategies reflected in gene transcription - a case study of two litter decomposers.</title>
        <authorList>
            <person name="Barbi F."/>
            <person name="Kohler A."/>
            <person name="Barry K."/>
            <person name="Baskaran P."/>
            <person name="Daum C."/>
            <person name="Fauchery L."/>
            <person name="Ihrmark K."/>
            <person name="Kuo A."/>
            <person name="LaButti K."/>
            <person name="Lipzen A."/>
            <person name="Morin E."/>
            <person name="Grigoriev I.V."/>
            <person name="Henrissat B."/>
            <person name="Lindahl B."/>
            <person name="Martin F."/>
        </authorList>
    </citation>
    <scope>NUCLEOTIDE SEQUENCE</scope>
    <source>
        <strain evidence="2">JB14</strain>
    </source>
</reference>
<evidence type="ECO:0008006" key="4">
    <source>
        <dbReference type="Google" id="ProtNLM"/>
    </source>
</evidence>
<proteinExistence type="predicted"/>
<keyword evidence="3" id="KW-1185">Reference proteome</keyword>
<name>A0A6A4H9X6_9AGAR</name>
<accession>A0A6A4H9X6</accession>
<dbReference type="EMBL" id="ML769546">
    <property type="protein sequence ID" value="KAE9394616.1"/>
    <property type="molecule type" value="Genomic_DNA"/>
</dbReference>
<protein>
    <recommendedName>
        <fullName evidence="4">DDE Tnp4 domain-containing protein</fullName>
    </recommendedName>
</protein>
<sequence length="107" mass="12077">FGISKRQFKILNSPPEYPFTVQAKIIPALGAIHNFIRQKDCNDNAQGIHSSSAERVIDEEILHRQMDDEDENGDLGTSVTAAGRRHANERRDSIAMAMWNDYVAYTT</sequence>